<keyword evidence="1" id="KW-0645">Protease</keyword>
<dbReference type="InterPro" id="IPR024079">
    <property type="entry name" value="MetalloPept_cat_dom_sf"/>
</dbReference>
<dbReference type="Proteomes" id="UP000050360">
    <property type="component" value="Unassembled WGS sequence"/>
</dbReference>
<dbReference type="GO" id="GO:0006508">
    <property type="term" value="P:proteolysis"/>
    <property type="evidence" value="ECO:0007669"/>
    <property type="project" value="UniProtKB-KW"/>
</dbReference>
<proteinExistence type="predicted"/>
<keyword evidence="4" id="KW-0862">Zinc</keyword>
<organism evidence="6 7">
    <name type="scientific">Candidatus Methanoperedens nitratireducens</name>
    <dbReference type="NCBI Taxonomy" id="1392998"/>
    <lineage>
        <taxon>Archaea</taxon>
        <taxon>Methanobacteriati</taxon>
        <taxon>Methanobacteriota</taxon>
        <taxon>Stenosarchaea group</taxon>
        <taxon>Methanomicrobia</taxon>
        <taxon>Methanosarcinales</taxon>
        <taxon>ANME-2 cluster</taxon>
        <taxon>Candidatus Methanoperedentaceae</taxon>
        <taxon>Candidatus Methanoperedens</taxon>
    </lineage>
</organism>
<keyword evidence="3" id="KW-0378">Hydrolase</keyword>
<name>A0A0P8AEF8_9EURY</name>
<evidence type="ECO:0000256" key="2">
    <source>
        <dbReference type="ARBA" id="ARBA00022723"/>
    </source>
</evidence>
<evidence type="ECO:0000313" key="7">
    <source>
        <dbReference type="Proteomes" id="UP000050360"/>
    </source>
</evidence>
<dbReference type="GO" id="GO:0031012">
    <property type="term" value="C:extracellular matrix"/>
    <property type="evidence" value="ECO:0007669"/>
    <property type="project" value="InterPro"/>
</dbReference>
<sequence length="367" mass="42014">MSKISKEEKSKISGEGKHQRLCSIPMVPERILPTDIHPTRARLIQILDKKWVNGTVLPYCFLNEPAKFKGAEEQKKVVRDGFNVWKNVGIGVKFEEVSNPDDARVLIGFLRDDGTWSLVGRDIRNEDFRRELEGRTMNFGWDLIREDRRGVDTATHEIGHTLGFPHEHQNPNAGIEWNEDAVYEFMRRTQIPPWDKDTTDHNIINKIPPDEVQGSSWDPNSIMHYPFAAGLINKPAQYKNGLKPAGGLSERDITWVKTFYPPDKPDIVDLTIDTPVPLSLNPGEQKDFSFRPGETRIYHMATEGDSDTVMVLFEEKNGERTQLAANDDSATDINAHIEQELTEGNKYILSIRLYYEWGRGDTKVKVW</sequence>
<dbReference type="SUPFAM" id="SSF55486">
    <property type="entry name" value="Metalloproteases ('zincins'), catalytic domain"/>
    <property type="match status" value="1"/>
</dbReference>
<gene>
    <name evidence="6" type="ORF">MPEBLZ_00020</name>
</gene>
<evidence type="ECO:0000256" key="4">
    <source>
        <dbReference type="ARBA" id="ARBA00022833"/>
    </source>
</evidence>
<accession>A0A0P8AEF8</accession>
<dbReference type="AlphaFoldDB" id="A0A0P8AEF8"/>
<evidence type="ECO:0000256" key="1">
    <source>
        <dbReference type="ARBA" id="ARBA00022670"/>
    </source>
</evidence>
<dbReference type="InterPro" id="IPR001818">
    <property type="entry name" value="Pept_M10_metallopeptidase"/>
</dbReference>
<evidence type="ECO:0000256" key="3">
    <source>
        <dbReference type="ARBA" id="ARBA00022801"/>
    </source>
</evidence>
<dbReference type="GO" id="GO:0008270">
    <property type="term" value="F:zinc ion binding"/>
    <property type="evidence" value="ECO:0007669"/>
    <property type="project" value="InterPro"/>
</dbReference>
<dbReference type="InterPro" id="IPR006026">
    <property type="entry name" value="Peptidase_Metallo"/>
</dbReference>
<protein>
    <submittedName>
        <fullName evidence="6">Astacin (Peptidase family M12A)</fullName>
    </submittedName>
</protein>
<dbReference type="Pfam" id="PF00413">
    <property type="entry name" value="Peptidase_M10"/>
    <property type="match status" value="1"/>
</dbReference>
<dbReference type="Gene3D" id="3.40.390.10">
    <property type="entry name" value="Collagenase (Catalytic Domain)"/>
    <property type="match status" value="1"/>
</dbReference>
<keyword evidence="2" id="KW-0479">Metal-binding</keyword>
<comment type="caution">
    <text evidence="6">The sequence shown here is derived from an EMBL/GenBank/DDBJ whole genome shotgun (WGS) entry which is preliminary data.</text>
</comment>
<dbReference type="SMART" id="SM00235">
    <property type="entry name" value="ZnMc"/>
    <property type="match status" value="1"/>
</dbReference>
<dbReference type="GO" id="GO:0004222">
    <property type="term" value="F:metalloendopeptidase activity"/>
    <property type="evidence" value="ECO:0007669"/>
    <property type="project" value="InterPro"/>
</dbReference>
<feature type="domain" description="Peptidase metallopeptidase" evidence="5">
    <location>
        <begin position="47"/>
        <end position="206"/>
    </location>
</feature>
<dbReference type="EMBL" id="LKCM01000007">
    <property type="protein sequence ID" value="KPQ45387.1"/>
    <property type="molecule type" value="Genomic_DNA"/>
</dbReference>
<reference evidence="6 7" key="1">
    <citation type="submission" date="2015-09" db="EMBL/GenBank/DDBJ databases">
        <title>A metagenomics-based metabolic model of nitrate-dependent anaerobic oxidation of methane by Methanoperedens-like archaea.</title>
        <authorList>
            <person name="Arshad A."/>
            <person name="Speth D.R."/>
            <person name="De Graaf R.M."/>
            <person name="Op Den Camp H.J."/>
            <person name="Jetten M.S."/>
            <person name="Welte C.U."/>
        </authorList>
    </citation>
    <scope>NUCLEOTIDE SEQUENCE [LARGE SCALE GENOMIC DNA]</scope>
</reference>
<dbReference type="PATRIC" id="fig|1719120.3.peg.21"/>
<evidence type="ECO:0000259" key="5">
    <source>
        <dbReference type="SMART" id="SM00235"/>
    </source>
</evidence>
<evidence type="ECO:0000313" key="6">
    <source>
        <dbReference type="EMBL" id="KPQ45387.1"/>
    </source>
</evidence>